<name>A0ABY5NYZ8_9ENTE</name>
<reference evidence="2" key="1">
    <citation type="submission" date="2022-08" db="EMBL/GenBank/DDBJ databases">
        <title>Genome sequence of Vagococcus luciliae DSM 112651.</title>
        <authorList>
            <person name="Juan G."/>
            <person name="Anja P."/>
            <person name="Rolf D."/>
            <person name="Kampfer P."/>
            <person name="Vilcinskas A."/>
        </authorList>
    </citation>
    <scope>NUCLEOTIDE SEQUENCE</scope>
    <source>
        <strain evidence="2">G314FT</strain>
    </source>
</reference>
<dbReference type="Proteomes" id="UP001058273">
    <property type="component" value="Chromosome"/>
</dbReference>
<dbReference type="EMBL" id="CP102451">
    <property type="protein sequence ID" value="UUV98881.1"/>
    <property type="molecule type" value="Genomic_DNA"/>
</dbReference>
<gene>
    <name evidence="2" type="ORF">G314FT_10390</name>
</gene>
<evidence type="ECO:0000313" key="3">
    <source>
        <dbReference type="Proteomes" id="UP001058273"/>
    </source>
</evidence>
<keyword evidence="1" id="KW-0472">Membrane</keyword>
<feature type="transmembrane region" description="Helical" evidence="1">
    <location>
        <begin position="124"/>
        <end position="147"/>
    </location>
</feature>
<keyword evidence="1" id="KW-1133">Transmembrane helix</keyword>
<evidence type="ECO:0000313" key="2">
    <source>
        <dbReference type="EMBL" id="UUV98881.1"/>
    </source>
</evidence>
<protein>
    <recommendedName>
        <fullName evidence="4">DUF1700 domain-containing protein</fullName>
    </recommendedName>
</protein>
<accession>A0ABY5NYZ8</accession>
<evidence type="ECO:0008006" key="4">
    <source>
        <dbReference type="Google" id="ProtNLM"/>
    </source>
</evidence>
<feature type="transmembrane region" description="Helical" evidence="1">
    <location>
        <begin position="159"/>
        <end position="186"/>
    </location>
</feature>
<evidence type="ECO:0000256" key="1">
    <source>
        <dbReference type="SAM" id="Phobius"/>
    </source>
</evidence>
<feature type="transmembrane region" description="Helical" evidence="1">
    <location>
        <begin position="96"/>
        <end position="117"/>
    </location>
</feature>
<keyword evidence="1" id="KW-0812">Transmembrane</keyword>
<sequence>MAMLNIPLEKRDVVLNIIDSLENNEGKNLIIALSGGNVDRMAVYKILNNLNKADRDILQPIIDKINTEKMHDNIMNQNISNSDVTYQGFSMQKSGVWLNILIILLGTIFLVFAYKFLLSMGIGIGLSTSMVGIIAIAFFFSLLHYLPTFIYHASLGGKILMFIANSLISVFLIATPIAWLILLVIANSQNKKERYKQEVSHLLKNMNQNKR</sequence>
<reference evidence="2" key="2">
    <citation type="submission" date="2022-08" db="EMBL/GenBank/DDBJ databases">
        <authorList>
            <person name="Poehlein A."/>
            <person name="Guzman J."/>
            <person name="Daniel R."/>
            <person name="Vilcinskas A."/>
        </authorList>
    </citation>
    <scope>NUCLEOTIDE SEQUENCE</scope>
    <source>
        <strain evidence="2">G314FT</strain>
    </source>
</reference>
<organism evidence="2 3">
    <name type="scientific">Vagococcus luciliae</name>
    <dbReference type="NCBI Taxonomy" id="2920380"/>
    <lineage>
        <taxon>Bacteria</taxon>
        <taxon>Bacillati</taxon>
        <taxon>Bacillota</taxon>
        <taxon>Bacilli</taxon>
        <taxon>Lactobacillales</taxon>
        <taxon>Enterococcaceae</taxon>
        <taxon>Vagococcus</taxon>
    </lineage>
</organism>
<proteinExistence type="predicted"/>
<keyword evidence="3" id="KW-1185">Reference proteome</keyword>